<dbReference type="EMBL" id="FRFG01000094">
    <property type="protein sequence ID" value="SHO59087.1"/>
    <property type="molecule type" value="Genomic_DNA"/>
</dbReference>
<dbReference type="Pfam" id="PF00113">
    <property type="entry name" value="Enolase_C"/>
    <property type="match status" value="1"/>
</dbReference>
<dbReference type="InterPro" id="IPR020811">
    <property type="entry name" value="Enolase_N"/>
</dbReference>
<feature type="binding site" evidence="14">
    <location>
        <position position="168"/>
    </location>
    <ligand>
        <name>substrate</name>
    </ligand>
</feature>
<evidence type="ECO:0000256" key="8">
    <source>
        <dbReference type="ARBA" id="ARBA00022842"/>
    </source>
</evidence>
<dbReference type="SUPFAM" id="SSF51604">
    <property type="entry name" value="Enolase C-terminal domain-like"/>
    <property type="match status" value="1"/>
</dbReference>
<evidence type="ECO:0000256" key="11">
    <source>
        <dbReference type="ARBA" id="ARBA00045763"/>
    </source>
</evidence>
<evidence type="ECO:0000256" key="5">
    <source>
        <dbReference type="ARBA" id="ARBA00022490"/>
    </source>
</evidence>
<evidence type="ECO:0000259" key="17">
    <source>
        <dbReference type="SMART" id="SM01193"/>
    </source>
</evidence>
<evidence type="ECO:0000256" key="4">
    <source>
        <dbReference type="ARBA" id="ARBA00017068"/>
    </source>
</evidence>
<comment type="subcellular location">
    <subcellularLocation>
        <location evidence="12">Cytoplasm</location>
    </subcellularLocation>
    <subcellularLocation>
        <location evidence="12">Secreted</location>
    </subcellularLocation>
    <subcellularLocation>
        <location evidence="12">Cell surface</location>
    </subcellularLocation>
    <text evidence="12">Fractions of enolase are present in both the cytoplasm and on the cell surface.</text>
</comment>
<evidence type="ECO:0000256" key="14">
    <source>
        <dbReference type="PIRSR" id="PIRSR001400-2"/>
    </source>
</evidence>
<dbReference type="InterPro" id="IPR036849">
    <property type="entry name" value="Enolase-like_C_sf"/>
</dbReference>
<dbReference type="PANTHER" id="PTHR11902">
    <property type="entry name" value="ENOLASE"/>
    <property type="match status" value="1"/>
</dbReference>
<dbReference type="FunFam" id="3.20.20.120:FF:000001">
    <property type="entry name" value="Enolase"/>
    <property type="match status" value="1"/>
</dbReference>
<evidence type="ECO:0000256" key="2">
    <source>
        <dbReference type="ARBA" id="ARBA00009604"/>
    </source>
</evidence>
<feature type="active site" description="Proton donor" evidence="12 13">
    <location>
        <position position="209"/>
    </location>
</feature>
<feature type="binding site" evidence="12">
    <location>
        <position position="167"/>
    </location>
    <ligand>
        <name>(2R)-2-phosphoglycerate</name>
        <dbReference type="ChEBI" id="CHEBI:58289"/>
    </ligand>
</feature>
<evidence type="ECO:0000256" key="3">
    <source>
        <dbReference type="ARBA" id="ARBA00012058"/>
    </source>
</evidence>
<dbReference type="RefSeq" id="WP_073586520.1">
    <property type="nucleotide sequence ID" value="NZ_AP024897.1"/>
</dbReference>
<comment type="catalytic activity">
    <reaction evidence="12">
        <text>(2R)-2-phosphoglycerate = phosphoenolpyruvate + H2O</text>
        <dbReference type="Rhea" id="RHEA:10164"/>
        <dbReference type="ChEBI" id="CHEBI:15377"/>
        <dbReference type="ChEBI" id="CHEBI:58289"/>
        <dbReference type="ChEBI" id="CHEBI:58702"/>
        <dbReference type="EC" id="4.2.1.11"/>
    </reaction>
</comment>
<feature type="binding site" evidence="12 15">
    <location>
        <position position="246"/>
    </location>
    <ligand>
        <name>Mg(2+)</name>
        <dbReference type="ChEBI" id="CHEBI:18420"/>
    </ligand>
</feature>
<dbReference type="PRINTS" id="PR00148">
    <property type="entry name" value="ENOLASE"/>
</dbReference>
<dbReference type="PANTHER" id="PTHR11902:SF1">
    <property type="entry name" value="ENOLASE"/>
    <property type="match status" value="1"/>
</dbReference>
<dbReference type="AlphaFoldDB" id="A0A1M7Z293"/>
<dbReference type="OrthoDB" id="9804716at2"/>
<dbReference type="EC" id="4.2.1.11" evidence="3 12"/>
<dbReference type="GO" id="GO:0004634">
    <property type="term" value="F:phosphopyruvate hydratase activity"/>
    <property type="evidence" value="ECO:0007669"/>
    <property type="project" value="UniProtKB-UniRule"/>
</dbReference>
<dbReference type="SFLD" id="SFLDG00178">
    <property type="entry name" value="enolase"/>
    <property type="match status" value="1"/>
</dbReference>
<dbReference type="PIRSF" id="PIRSF001400">
    <property type="entry name" value="Enolase"/>
    <property type="match status" value="1"/>
</dbReference>
<evidence type="ECO:0000256" key="15">
    <source>
        <dbReference type="PIRSR" id="PIRSR001400-3"/>
    </source>
</evidence>
<dbReference type="SMART" id="SM01193">
    <property type="entry name" value="Enolase_N"/>
    <property type="match status" value="1"/>
</dbReference>
<dbReference type="InterPro" id="IPR029017">
    <property type="entry name" value="Enolase-like_N"/>
</dbReference>
<comment type="cofactor">
    <cofactor evidence="15">
        <name>Mg(2+)</name>
        <dbReference type="ChEBI" id="CHEBI:18420"/>
    </cofactor>
    <text evidence="15">Mg(2+) is required for catalysis and for stabilizing the dimer.</text>
</comment>
<feature type="binding site" evidence="14">
    <location>
        <position position="318"/>
    </location>
    <ligand>
        <name>substrate</name>
    </ligand>
</feature>
<sequence length="433" mass="45737">MSKIVKVLGREIIDSRGNPTVEAEVHLEGGFVGMAAAPSGASTGSREALELRDGDKSRFLGKGVLKAVEAVNGPIAEALVGKDAKAQADIDQVMIDLDGTENKSKFGANAVLAVSLANAKAAAAAKGQPLYEHIAELNGTPGQFSMPLPMMNIINGGEHADNNVDIQEFMIQPVGAKTLKEALRIGAEVFHNLAKVLKGKGLNTAVGDEGGFAPNLESNAAALAAIKEAVEKAGYELGKDVTLAMDCAASEFYDKEKGIYDLKGEGKTFSSEDFSKYLEGLVAQYPIVSIEDGLDESDWDGFKFQTELLGDKIQLVGDDLFVTNTKILKEGIEKGVANSILIKFNQIGSLTETLAAIKMAKDAGYTAVISHRSGETEDATIADLAVGTAAGQIKTGSMSRSDRVAKYNQLIRIEEALGERAPFNGLKEVKGQA</sequence>
<dbReference type="SFLD" id="SFLDF00002">
    <property type="entry name" value="enolase"/>
    <property type="match status" value="1"/>
</dbReference>
<dbReference type="Gene3D" id="3.30.390.10">
    <property type="entry name" value="Enolase-like, N-terminal domain"/>
    <property type="match status" value="1"/>
</dbReference>
<comment type="cofactor">
    <cofactor evidence="12">
        <name>Mg(2+)</name>
        <dbReference type="ChEBI" id="CHEBI:18420"/>
    </cofactor>
    <text evidence="12">Binds a second Mg(2+) ion via substrate during catalysis.</text>
</comment>
<dbReference type="SMART" id="SM01192">
    <property type="entry name" value="Enolase_C"/>
    <property type="match status" value="1"/>
</dbReference>
<dbReference type="SFLD" id="SFLDS00001">
    <property type="entry name" value="Enolase"/>
    <property type="match status" value="1"/>
</dbReference>
<feature type="binding site" evidence="14">
    <location>
        <position position="159"/>
    </location>
    <ligand>
        <name>substrate</name>
    </ligand>
</feature>
<comment type="similarity">
    <text evidence="2 12">Belongs to the enolase family.</text>
</comment>
<dbReference type="UniPathway" id="UPA00109">
    <property type="reaction ID" value="UER00187"/>
</dbReference>
<dbReference type="FunFam" id="3.30.390.10:FF:000001">
    <property type="entry name" value="Enolase"/>
    <property type="match status" value="1"/>
</dbReference>
<dbReference type="SUPFAM" id="SSF54826">
    <property type="entry name" value="Enolase N-terminal domain-like"/>
    <property type="match status" value="1"/>
</dbReference>
<dbReference type="GO" id="GO:0000287">
    <property type="term" value="F:magnesium ion binding"/>
    <property type="evidence" value="ECO:0007669"/>
    <property type="project" value="UniProtKB-UniRule"/>
</dbReference>
<feature type="binding site" evidence="12">
    <location>
        <position position="373"/>
    </location>
    <ligand>
        <name>(2R)-2-phosphoglycerate</name>
        <dbReference type="ChEBI" id="CHEBI:58289"/>
    </ligand>
</feature>
<feature type="binding site" evidence="12 15">
    <location>
        <position position="318"/>
    </location>
    <ligand>
        <name>Mg(2+)</name>
        <dbReference type="ChEBI" id="CHEBI:18420"/>
    </ligand>
</feature>
<evidence type="ECO:0000256" key="13">
    <source>
        <dbReference type="PIRSR" id="PIRSR001400-1"/>
    </source>
</evidence>
<feature type="binding site" evidence="14">
    <location>
        <position position="394"/>
    </location>
    <ligand>
        <name>substrate</name>
    </ligand>
</feature>
<dbReference type="InterPro" id="IPR020809">
    <property type="entry name" value="Enolase_CS"/>
</dbReference>
<evidence type="ECO:0000256" key="6">
    <source>
        <dbReference type="ARBA" id="ARBA00022525"/>
    </source>
</evidence>
<feature type="binding site" evidence="12">
    <location>
        <position position="372"/>
    </location>
    <ligand>
        <name>(2R)-2-phosphoglycerate</name>
        <dbReference type="ChEBI" id="CHEBI:58289"/>
    </ligand>
</feature>
<evidence type="ECO:0000256" key="10">
    <source>
        <dbReference type="ARBA" id="ARBA00023239"/>
    </source>
</evidence>
<dbReference type="GO" id="GO:0000015">
    <property type="term" value="C:phosphopyruvate hydratase complex"/>
    <property type="evidence" value="ECO:0007669"/>
    <property type="project" value="InterPro"/>
</dbReference>
<accession>A0A1M7Z293</accession>
<feature type="domain" description="Enolase C-terminal TIM barrel" evidence="16">
    <location>
        <begin position="143"/>
        <end position="431"/>
    </location>
</feature>
<comment type="function">
    <text evidence="11 12">Catalyzes the reversible conversion of 2-phosphoglycerate (2-PG) into phosphoenolpyruvate (PEP). It is essential for the degradation of carbohydrates via glycolysis.</text>
</comment>
<evidence type="ECO:0000256" key="7">
    <source>
        <dbReference type="ARBA" id="ARBA00022723"/>
    </source>
</evidence>
<dbReference type="CDD" id="cd03313">
    <property type="entry name" value="enolase"/>
    <property type="match status" value="1"/>
</dbReference>
<keyword evidence="8 12" id="KW-0460">Magnesium</keyword>
<feature type="binding site" evidence="14">
    <location>
        <position position="291"/>
    </location>
    <ligand>
        <name>substrate</name>
    </ligand>
</feature>
<feature type="domain" description="Enolase N-terminal" evidence="17">
    <location>
        <begin position="4"/>
        <end position="134"/>
    </location>
</feature>
<dbReference type="GO" id="GO:0005576">
    <property type="term" value="C:extracellular region"/>
    <property type="evidence" value="ECO:0007669"/>
    <property type="project" value="UniProtKB-SubCell"/>
</dbReference>
<protein>
    <recommendedName>
        <fullName evidence="4 12">Enolase</fullName>
        <ecNumber evidence="3 12">4.2.1.11</ecNumber>
    </recommendedName>
    <alternativeName>
        <fullName evidence="12">2-phospho-D-glycerate hydro-lyase</fullName>
    </alternativeName>
    <alternativeName>
        <fullName evidence="12">2-phosphoglycerate dehydratase</fullName>
    </alternativeName>
</protein>
<dbReference type="PROSITE" id="PS00164">
    <property type="entry name" value="ENOLASE"/>
    <property type="match status" value="1"/>
</dbReference>
<dbReference type="InterPro" id="IPR000941">
    <property type="entry name" value="Enolase"/>
</dbReference>
<comment type="subunit">
    <text evidence="12">Component of the RNA degradosome, a multiprotein complex involved in RNA processing and mRNA degradation.</text>
</comment>
<keyword evidence="7 12" id="KW-0479">Metal-binding</keyword>
<keyword evidence="19" id="KW-1185">Reference proteome</keyword>
<evidence type="ECO:0000259" key="16">
    <source>
        <dbReference type="SMART" id="SM01192"/>
    </source>
</evidence>
<reference evidence="19" key="1">
    <citation type="submission" date="2016-12" db="EMBL/GenBank/DDBJ databases">
        <authorList>
            <person name="Rodrigo-Torres L."/>
            <person name="Arahal R.D."/>
            <person name="Lucena T."/>
        </authorList>
    </citation>
    <scope>NUCLEOTIDE SEQUENCE [LARGE SCALE GENOMIC DNA]</scope>
</reference>
<name>A0A1M7Z293_9VIBR</name>
<evidence type="ECO:0000313" key="19">
    <source>
        <dbReference type="Proteomes" id="UP000184600"/>
    </source>
</evidence>
<evidence type="ECO:0000313" key="18">
    <source>
        <dbReference type="EMBL" id="SHO59087.1"/>
    </source>
</evidence>
<dbReference type="Pfam" id="PF03952">
    <property type="entry name" value="Enolase_N"/>
    <property type="match status" value="1"/>
</dbReference>
<dbReference type="STRING" id="1117707.VQ7734_04863"/>
<evidence type="ECO:0000256" key="9">
    <source>
        <dbReference type="ARBA" id="ARBA00023152"/>
    </source>
</evidence>
<evidence type="ECO:0000256" key="1">
    <source>
        <dbReference type="ARBA" id="ARBA00005031"/>
    </source>
</evidence>
<feature type="active site" description="Proton acceptor" evidence="12 13">
    <location>
        <position position="343"/>
    </location>
</feature>
<keyword evidence="10 12" id="KW-0456">Lyase</keyword>
<dbReference type="InterPro" id="IPR020810">
    <property type="entry name" value="Enolase_C"/>
</dbReference>
<feature type="binding site" evidence="12">
    <location>
        <position position="394"/>
    </location>
    <ligand>
        <name>(2R)-2-phosphoglycerate</name>
        <dbReference type="ChEBI" id="CHEBI:58289"/>
    </ligand>
</feature>
<organism evidence="18 19">
    <name type="scientific">Vibrio quintilis</name>
    <dbReference type="NCBI Taxonomy" id="1117707"/>
    <lineage>
        <taxon>Bacteria</taxon>
        <taxon>Pseudomonadati</taxon>
        <taxon>Pseudomonadota</taxon>
        <taxon>Gammaproteobacteria</taxon>
        <taxon>Vibrionales</taxon>
        <taxon>Vibrionaceae</taxon>
        <taxon>Vibrio</taxon>
    </lineage>
</organism>
<keyword evidence="9 12" id="KW-0324">Glycolysis</keyword>
<comment type="pathway">
    <text evidence="1 12">Carbohydrate degradation; glycolysis; pyruvate from D-glyceraldehyde 3-phosphate: step 4/5.</text>
</comment>
<proteinExistence type="inferred from homology"/>
<dbReference type="Gene3D" id="3.20.20.120">
    <property type="entry name" value="Enolase-like C-terminal domain"/>
    <property type="match status" value="1"/>
</dbReference>
<feature type="binding site" evidence="12">
    <location>
        <position position="343"/>
    </location>
    <ligand>
        <name>(2R)-2-phosphoglycerate</name>
        <dbReference type="ChEBI" id="CHEBI:58289"/>
    </ligand>
</feature>
<gene>
    <name evidence="12 18" type="primary">eno</name>
    <name evidence="18" type="ORF">VQ7734_04863</name>
</gene>
<evidence type="ECO:0000256" key="12">
    <source>
        <dbReference type="HAMAP-Rule" id="MF_00318"/>
    </source>
</evidence>
<feature type="binding site" evidence="14">
    <location>
        <begin position="370"/>
        <end position="373"/>
    </location>
    <ligand>
        <name>substrate</name>
    </ligand>
</feature>
<dbReference type="Proteomes" id="UP000184600">
    <property type="component" value="Unassembled WGS sequence"/>
</dbReference>
<dbReference type="GO" id="GO:0006096">
    <property type="term" value="P:glycolytic process"/>
    <property type="evidence" value="ECO:0007669"/>
    <property type="project" value="UniProtKB-UniRule"/>
</dbReference>
<dbReference type="NCBIfam" id="TIGR01060">
    <property type="entry name" value="eno"/>
    <property type="match status" value="1"/>
</dbReference>
<keyword evidence="5 12" id="KW-0963">Cytoplasm</keyword>
<feature type="binding site" evidence="12 15">
    <location>
        <position position="291"/>
    </location>
    <ligand>
        <name>Mg(2+)</name>
        <dbReference type="ChEBI" id="CHEBI:18420"/>
    </ligand>
</feature>
<dbReference type="GO" id="GO:0009986">
    <property type="term" value="C:cell surface"/>
    <property type="evidence" value="ECO:0007669"/>
    <property type="project" value="UniProtKB-SubCell"/>
</dbReference>
<keyword evidence="6 12" id="KW-0964">Secreted</keyword>
<dbReference type="HAMAP" id="MF_00318">
    <property type="entry name" value="Enolase"/>
    <property type="match status" value="1"/>
</dbReference>